<dbReference type="PRINTS" id="PR01398">
    <property type="entry name" value="ISCHRISMTASE"/>
</dbReference>
<dbReference type="Proteomes" id="UP001191082">
    <property type="component" value="Unassembled WGS sequence"/>
</dbReference>
<keyword evidence="4" id="KW-1185">Reference proteome</keyword>
<comment type="caution">
    <text evidence="3">The sequence shown here is derived from an EMBL/GenBank/DDBJ whole genome shotgun (WGS) entry which is preliminary data.</text>
</comment>
<dbReference type="EMBL" id="VCPC01000001">
    <property type="protein sequence ID" value="TMV15520.1"/>
    <property type="molecule type" value="Genomic_DNA"/>
</dbReference>
<proteinExistence type="predicted"/>
<reference evidence="3 4" key="1">
    <citation type="submission" date="2019-05" db="EMBL/GenBank/DDBJ databases">
        <title>Marivita sp. nov. isolated from sea sediment.</title>
        <authorList>
            <person name="Kim W."/>
        </authorList>
    </citation>
    <scope>NUCLEOTIDE SEQUENCE [LARGE SCALE GENOMIC DNA]</scope>
    <source>
        <strain evidence="3 4">CAU 1492</strain>
    </source>
</reference>
<feature type="domain" description="Isochorismatase-like" evidence="2">
    <location>
        <begin position="8"/>
        <end position="190"/>
    </location>
</feature>
<accession>A0ABY2XEQ7</accession>
<dbReference type="Gene3D" id="3.40.50.850">
    <property type="entry name" value="Isochorismatase-like"/>
    <property type="match status" value="1"/>
</dbReference>
<gene>
    <name evidence="3" type="ORF">FGK64_06090</name>
</gene>
<dbReference type="GO" id="GO:0016787">
    <property type="term" value="F:hydrolase activity"/>
    <property type="evidence" value="ECO:0007669"/>
    <property type="project" value="UniProtKB-KW"/>
</dbReference>
<dbReference type="SUPFAM" id="SSF52499">
    <property type="entry name" value="Isochorismatase-like hydrolases"/>
    <property type="match status" value="1"/>
</dbReference>
<dbReference type="InterPro" id="IPR016291">
    <property type="entry name" value="Isochorismatase"/>
</dbReference>
<dbReference type="InterPro" id="IPR036380">
    <property type="entry name" value="Isochorismatase-like_sf"/>
</dbReference>
<protein>
    <submittedName>
        <fullName evidence="3">Cysteine hydrolase</fullName>
    </submittedName>
</protein>
<evidence type="ECO:0000313" key="4">
    <source>
        <dbReference type="Proteomes" id="UP001191082"/>
    </source>
</evidence>
<organism evidence="3 4">
    <name type="scientific">Arenibacterium halophilum</name>
    <dbReference type="NCBI Taxonomy" id="2583821"/>
    <lineage>
        <taxon>Bacteria</taxon>
        <taxon>Pseudomonadati</taxon>
        <taxon>Pseudomonadota</taxon>
        <taxon>Alphaproteobacteria</taxon>
        <taxon>Rhodobacterales</taxon>
        <taxon>Paracoccaceae</taxon>
        <taxon>Arenibacterium</taxon>
    </lineage>
</organism>
<dbReference type="InterPro" id="IPR000868">
    <property type="entry name" value="Isochorismatase-like_dom"/>
</dbReference>
<evidence type="ECO:0000313" key="3">
    <source>
        <dbReference type="EMBL" id="TMV15520.1"/>
    </source>
</evidence>
<dbReference type="RefSeq" id="WP_138862865.1">
    <property type="nucleotide sequence ID" value="NZ_VCPC01000001.1"/>
</dbReference>
<dbReference type="Pfam" id="PF00857">
    <property type="entry name" value="Isochorismatase"/>
    <property type="match status" value="1"/>
</dbReference>
<dbReference type="InterPro" id="IPR050272">
    <property type="entry name" value="Isochorismatase-like_hydrls"/>
</dbReference>
<evidence type="ECO:0000259" key="2">
    <source>
        <dbReference type="Pfam" id="PF00857"/>
    </source>
</evidence>
<dbReference type="PANTHER" id="PTHR43540">
    <property type="entry name" value="PEROXYUREIDOACRYLATE/UREIDOACRYLATE AMIDOHYDROLASE-RELATED"/>
    <property type="match status" value="1"/>
</dbReference>
<evidence type="ECO:0000256" key="1">
    <source>
        <dbReference type="ARBA" id="ARBA00022801"/>
    </source>
</evidence>
<dbReference type="CDD" id="cd00431">
    <property type="entry name" value="cysteine_hydrolases"/>
    <property type="match status" value="1"/>
</dbReference>
<name>A0ABY2XEQ7_9RHOB</name>
<sequence length="201" mass="21245">MTLDLHKTALVVIDPQVSFCDRGGAMDRQGRDIAPLRDAVAACDELAGIARAGGAMVIWTRMVFAPGYTDGGELTTRIRPNLARIGALERGSGDENLSDLVTPAPTDLVIDKPRFSAWIGTGLEVALNARGIDTVIVCGITTSMCVESTVRDIGQRDYRTFVVGDACADFDPAVHAASLAAMQFGFATGIDCAEAKELLKG</sequence>
<keyword evidence="1 3" id="KW-0378">Hydrolase</keyword>